<protein>
    <submittedName>
        <fullName evidence="6">LysR family transcriptional regulator</fullName>
    </submittedName>
</protein>
<dbReference type="PANTHER" id="PTHR30537">
    <property type="entry name" value="HTH-TYPE TRANSCRIPTIONAL REGULATOR"/>
    <property type="match status" value="1"/>
</dbReference>
<dbReference type="Gene3D" id="1.10.10.10">
    <property type="entry name" value="Winged helix-like DNA-binding domain superfamily/Winged helix DNA-binding domain"/>
    <property type="match status" value="1"/>
</dbReference>
<dbReference type="InterPro" id="IPR000847">
    <property type="entry name" value="LysR_HTH_N"/>
</dbReference>
<dbReference type="Proteomes" id="UP000624279">
    <property type="component" value="Unassembled WGS sequence"/>
</dbReference>
<evidence type="ECO:0000256" key="1">
    <source>
        <dbReference type="ARBA" id="ARBA00009437"/>
    </source>
</evidence>
<evidence type="ECO:0000313" key="6">
    <source>
        <dbReference type="EMBL" id="MBC3872491.1"/>
    </source>
</evidence>
<reference evidence="6 7" key="1">
    <citation type="submission" date="2020-08" db="EMBL/GenBank/DDBJ databases">
        <title>Novel species isolated from subtropical streams in China.</title>
        <authorList>
            <person name="Lu H."/>
        </authorList>
    </citation>
    <scope>NUCLEOTIDE SEQUENCE [LARGE SCALE GENOMIC DNA]</scope>
    <source>
        <strain evidence="6 7">LX15W</strain>
    </source>
</reference>
<accession>A0ABR6Y7A3</accession>
<comment type="similarity">
    <text evidence="1">Belongs to the LysR transcriptional regulatory family.</text>
</comment>
<sequence length="310" mass="35018">MTRDFDPVQLGSIELFCKSAELGSFTLAAQTLGLTPAAVSRSVARLEARLQVKLFARTTRHMRLTNEGQLYYEQCTQALTQIRETERTLSGKHSDPSGILRISAPTTYSHYRLLPIMPRFFERYPRIKIEFNISNRNIDFIEDGYDIAIRLGVPDDSRLVARKLEDAKRGIFVAPSYLAQYGTPQTPDDLQEHRCLQFLLPSTGRPFPWIMTIAGVEQEFAFTSNISVTDDVLGCVSLAKSGGGICQSFQYIVEEDLRQGRLVEIMQDYTHGQTRAYSMLYPQNRLMSATVRAFVDFVLQEIAPAKTIVA</sequence>
<keyword evidence="2" id="KW-0805">Transcription regulation</keyword>
<organism evidence="6 7">
    <name type="scientific">Undibacterium flavidum</name>
    <dbReference type="NCBI Taxonomy" id="2762297"/>
    <lineage>
        <taxon>Bacteria</taxon>
        <taxon>Pseudomonadati</taxon>
        <taxon>Pseudomonadota</taxon>
        <taxon>Betaproteobacteria</taxon>
        <taxon>Burkholderiales</taxon>
        <taxon>Oxalobacteraceae</taxon>
        <taxon>Undibacterium</taxon>
    </lineage>
</organism>
<name>A0ABR6Y7A3_9BURK</name>
<dbReference type="Gene3D" id="3.40.190.290">
    <property type="match status" value="1"/>
</dbReference>
<dbReference type="SUPFAM" id="SSF53850">
    <property type="entry name" value="Periplasmic binding protein-like II"/>
    <property type="match status" value="1"/>
</dbReference>
<proteinExistence type="inferred from homology"/>
<dbReference type="InterPro" id="IPR005119">
    <property type="entry name" value="LysR_subst-bd"/>
</dbReference>
<dbReference type="PRINTS" id="PR00039">
    <property type="entry name" value="HTHLYSR"/>
</dbReference>
<keyword evidence="7" id="KW-1185">Reference proteome</keyword>
<dbReference type="InterPro" id="IPR058163">
    <property type="entry name" value="LysR-type_TF_proteobact-type"/>
</dbReference>
<evidence type="ECO:0000256" key="3">
    <source>
        <dbReference type="ARBA" id="ARBA00023125"/>
    </source>
</evidence>
<keyword evidence="3" id="KW-0238">DNA-binding</keyword>
<evidence type="ECO:0000256" key="4">
    <source>
        <dbReference type="ARBA" id="ARBA00023163"/>
    </source>
</evidence>
<dbReference type="EMBL" id="JACOGA010000002">
    <property type="protein sequence ID" value="MBC3872491.1"/>
    <property type="molecule type" value="Genomic_DNA"/>
</dbReference>
<dbReference type="InterPro" id="IPR036390">
    <property type="entry name" value="WH_DNA-bd_sf"/>
</dbReference>
<dbReference type="PROSITE" id="PS50931">
    <property type="entry name" value="HTH_LYSR"/>
    <property type="match status" value="1"/>
</dbReference>
<evidence type="ECO:0000256" key="2">
    <source>
        <dbReference type="ARBA" id="ARBA00023015"/>
    </source>
</evidence>
<evidence type="ECO:0000259" key="5">
    <source>
        <dbReference type="PROSITE" id="PS50931"/>
    </source>
</evidence>
<dbReference type="PANTHER" id="PTHR30537:SF5">
    <property type="entry name" value="HTH-TYPE TRANSCRIPTIONAL ACTIVATOR TTDR-RELATED"/>
    <property type="match status" value="1"/>
</dbReference>
<dbReference type="CDD" id="cd08422">
    <property type="entry name" value="PBP2_CrgA_like"/>
    <property type="match status" value="1"/>
</dbReference>
<dbReference type="Pfam" id="PF00126">
    <property type="entry name" value="HTH_1"/>
    <property type="match status" value="1"/>
</dbReference>
<dbReference type="SUPFAM" id="SSF46785">
    <property type="entry name" value="Winged helix' DNA-binding domain"/>
    <property type="match status" value="1"/>
</dbReference>
<dbReference type="InterPro" id="IPR036388">
    <property type="entry name" value="WH-like_DNA-bd_sf"/>
</dbReference>
<dbReference type="Pfam" id="PF03466">
    <property type="entry name" value="LysR_substrate"/>
    <property type="match status" value="1"/>
</dbReference>
<keyword evidence="4" id="KW-0804">Transcription</keyword>
<feature type="domain" description="HTH lysR-type" evidence="5">
    <location>
        <begin position="8"/>
        <end position="65"/>
    </location>
</feature>
<gene>
    <name evidence="6" type="ORF">H8K55_02735</name>
</gene>
<evidence type="ECO:0000313" key="7">
    <source>
        <dbReference type="Proteomes" id="UP000624279"/>
    </source>
</evidence>
<comment type="caution">
    <text evidence="6">The sequence shown here is derived from an EMBL/GenBank/DDBJ whole genome shotgun (WGS) entry which is preliminary data.</text>
</comment>